<proteinExistence type="predicted"/>
<reference evidence="2" key="1">
    <citation type="journal article" date="2021" name="Proc. Natl. Acad. Sci. U.S.A.">
        <title>A Catalog of Tens of Thousands of Viruses from Human Metagenomes Reveals Hidden Associations with Chronic Diseases.</title>
        <authorList>
            <person name="Tisza M.J."/>
            <person name="Buck C.B."/>
        </authorList>
    </citation>
    <scope>NUCLEOTIDE SEQUENCE</scope>
    <source>
        <strain evidence="2">Ct1h53</strain>
    </source>
</reference>
<dbReference type="EMBL" id="BK014902">
    <property type="protein sequence ID" value="DAD81449.1"/>
    <property type="molecule type" value="Genomic_DNA"/>
</dbReference>
<organism evidence="2">
    <name type="scientific">Podoviridae sp. ct1h53</name>
    <dbReference type="NCBI Taxonomy" id="2826536"/>
    <lineage>
        <taxon>Viruses</taxon>
        <taxon>Duplodnaviria</taxon>
        <taxon>Heunggongvirae</taxon>
        <taxon>Uroviricota</taxon>
        <taxon>Caudoviricetes</taxon>
    </lineage>
</organism>
<accession>A0A8S5MGI7</accession>
<evidence type="ECO:0000256" key="1">
    <source>
        <dbReference type="SAM" id="MobiDB-lite"/>
    </source>
</evidence>
<feature type="region of interest" description="Disordered" evidence="1">
    <location>
        <begin position="1"/>
        <end position="37"/>
    </location>
</feature>
<feature type="compositionally biased region" description="Polar residues" evidence="1">
    <location>
        <begin position="1"/>
        <end position="10"/>
    </location>
</feature>
<evidence type="ECO:0000313" key="2">
    <source>
        <dbReference type="EMBL" id="DAD81449.1"/>
    </source>
</evidence>
<sequence length="37" mass="3993">MILSGWQSEETSVEPPAGKATGPSLKKKEHGIIVMRV</sequence>
<name>A0A8S5MGI7_9CAUD</name>
<protein>
    <submittedName>
        <fullName evidence="2">Uncharacterized protein</fullName>
    </submittedName>
</protein>